<name>A0ABD3BGI4_9LAMI</name>
<dbReference type="AlphaFoldDB" id="A0ABD3BGI4"/>
<sequence length="339" mass="37865">MPKSTFEVFDMYGPCSPSAAARTSPMKMPSPHDILRLDQLRVKALQARFKSNSTTNKNDSRFQDTKDVAHLLVEFSNSNHAITIGLGTPPQIQTLIFDIGSDITWSNGLNSDSLQIISCDSPSCHFLPQHTCETFKNLENTCFYNIGYGYGPNSKGALIRGILTIQQTGDMFQFLFGCATEVSSQMLMNLNANGVLGLGKDPISFVSQTEDIYNGIFSYCFPSSPSSTGFLKLGPRDYPDNMRFTPLIASLSYPSFYFINIISISVGHVQLSINLLDLRFPGTVIDSGTVVSRLPLNVYITMRNEFHRQMTNYGYQTAQSPHHFFDTCYNDIHEFFIPP</sequence>
<dbReference type="Pfam" id="PF14543">
    <property type="entry name" value="TAXi_N"/>
    <property type="match status" value="1"/>
</dbReference>
<feature type="domain" description="Peptidase A1" evidence="3">
    <location>
        <begin position="80"/>
        <end position="339"/>
    </location>
</feature>
<dbReference type="InterPro" id="IPR032799">
    <property type="entry name" value="TAXi_C"/>
</dbReference>
<evidence type="ECO:0000256" key="1">
    <source>
        <dbReference type="ARBA" id="ARBA00007447"/>
    </source>
</evidence>
<dbReference type="EMBL" id="JAVIJP010000092">
    <property type="protein sequence ID" value="KAL3616520.1"/>
    <property type="molecule type" value="Genomic_DNA"/>
</dbReference>
<reference evidence="5" key="1">
    <citation type="journal article" date="2024" name="IScience">
        <title>Strigolactones Initiate the Formation of Haustorium-like Structures in Castilleja.</title>
        <authorList>
            <person name="Buerger M."/>
            <person name="Peterson D."/>
            <person name="Chory J."/>
        </authorList>
    </citation>
    <scope>NUCLEOTIDE SEQUENCE [LARGE SCALE GENOMIC DNA]</scope>
</reference>
<dbReference type="SUPFAM" id="SSF50630">
    <property type="entry name" value="Acid proteases"/>
    <property type="match status" value="1"/>
</dbReference>
<dbReference type="Pfam" id="PF14541">
    <property type="entry name" value="TAXi_C"/>
    <property type="match status" value="1"/>
</dbReference>
<comment type="similarity">
    <text evidence="1">Belongs to the peptidase A1 family.</text>
</comment>
<feature type="active site" evidence="2">
    <location>
        <position position="286"/>
    </location>
</feature>
<dbReference type="InterPro" id="IPR033121">
    <property type="entry name" value="PEPTIDASE_A1"/>
</dbReference>
<protein>
    <recommendedName>
        <fullName evidence="3">Peptidase A1 domain-containing protein</fullName>
    </recommendedName>
</protein>
<accession>A0ABD3BGI4</accession>
<dbReference type="InterPro" id="IPR001461">
    <property type="entry name" value="Aspartic_peptidase_A1"/>
</dbReference>
<keyword evidence="5" id="KW-1185">Reference proteome</keyword>
<dbReference type="PROSITE" id="PS51767">
    <property type="entry name" value="PEPTIDASE_A1"/>
    <property type="match status" value="1"/>
</dbReference>
<dbReference type="Proteomes" id="UP001632038">
    <property type="component" value="Unassembled WGS sequence"/>
</dbReference>
<dbReference type="InterPro" id="IPR032861">
    <property type="entry name" value="TAXi_N"/>
</dbReference>
<dbReference type="Gene3D" id="2.40.70.10">
    <property type="entry name" value="Acid Proteases"/>
    <property type="match status" value="2"/>
</dbReference>
<feature type="active site" evidence="2">
    <location>
        <position position="98"/>
    </location>
</feature>
<evidence type="ECO:0000313" key="4">
    <source>
        <dbReference type="EMBL" id="KAL3616520.1"/>
    </source>
</evidence>
<dbReference type="InterPro" id="IPR021109">
    <property type="entry name" value="Peptidase_aspartic_dom_sf"/>
</dbReference>
<gene>
    <name evidence="4" type="ORF">CASFOL_039910</name>
</gene>
<dbReference type="PANTHER" id="PTHR13683:SF750">
    <property type="entry name" value="ASPARTYL PROTEASE AED1"/>
    <property type="match status" value="1"/>
</dbReference>
<comment type="caution">
    <text evidence="4">The sequence shown here is derived from an EMBL/GenBank/DDBJ whole genome shotgun (WGS) entry which is preliminary data.</text>
</comment>
<organism evidence="4 5">
    <name type="scientific">Castilleja foliolosa</name>
    <dbReference type="NCBI Taxonomy" id="1961234"/>
    <lineage>
        <taxon>Eukaryota</taxon>
        <taxon>Viridiplantae</taxon>
        <taxon>Streptophyta</taxon>
        <taxon>Embryophyta</taxon>
        <taxon>Tracheophyta</taxon>
        <taxon>Spermatophyta</taxon>
        <taxon>Magnoliopsida</taxon>
        <taxon>eudicotyledons</taxon>
        <taxon>Gunneridae</taxon>
        <taxon>Pentapetalae</taxon>
        <taxon>asterids</taxon>
        <taxon>lamiids</taxon>
        <taxon>Lamiales</taxon>
        <taxon>Orobanchaceae</taxon>
        <taxon>Pedicularideae</taxon>
        <taxon>Castillejinae</taxon>
        <taxon>Castilleja</taxon>
    </lineage>
</organism>
<evidence type="ECO:0000313" key="5">
    <source>
        <dbReference type="Proteomes" id="UP001632038"/>
    </source>
</evidence>
<evidence type="ECO:0000259" key="3">
    <source>
        <dbReference type="PROSITE" id="PS51767"/>
    </source>
</evidence>
<dbReference type="PANTHER" id="PTHR13683">
    <property type="entry name" value="ASPARTYL PROTEASES"/>
    <property type="match status" value="1"/>
</dbReference>
<proteinExistence type="inferred from homology"/>
<evidence type="ECO:0000256" key="2">
    <source>
        <dbReference type="PIRSR" id="PIRSR601461-1"/>
    </source>
</evidence>